<dbReference type="AlphaFoldDB" id="T5LPM9"/>
<gene>
    <name evidence="1" type="ORF">OFAG_02278</name>
</gene>
<dbReference type="Proteomes" id="UP000003973">
    <property type="component" value="Unassembled WGS sequence"/>
</dbReference>
<accession>T5LPM9</accession>
<protein>
    <submittedName>
        <fullName evidence="1">Uncharacterized protein</fullName>
    </submittedName>
</protein>
<organism evidence="1 2">
    <name type="scientific">Oxalobacter paraformigenes</name>
    <dbReference type="NCBI Taxonomy" id="556268"/>
    <lineage>
        <taxon>Bacteria</taxon>
        <taxon>Pseudomonadati</taxon>
        <taxon>Pseudomonadota</taxon>
        <taxon>Betaproteobacteria</taxon>
        <taxon>Burkholderiales</taxon>
        <taxon>Oxalobacteraceae</taxon>
        <taxon>Oxalobacter</taxon>
    </lineage>
</organism>
<keyword evidence="2" id="KW-1185">Reference proteome</keyword>
<reference evidence="1" key="1">
    <citation type="submission" date="2011-10" db="EMBL/GenBank/DDBJ databases">
        <title>The Genome Sequence of Oxalobacter formigenes HOxBLS.</title>
        <authorList>
            <consortium name="The Broad Institute Genome Sequencing Platform"/>
            <person name="Earl A."/>
            <person name="Ward D."/>
            <person name="Feldgarden M."/>
            <person name="Gevers D."/>
            <person name="Allison M.J."/>
            <person name="Humphrey S."/>
            <person name="Young S.K."/>
            <person name="Zeng Q."/>
            <person name="Gargeya S."/>
            <person name="Fitzgerald M."/>
            <person name="Haas B."/>
            <person name="Abouelleil A."/>
            <person name="Alvarado L."/>
            <person name="Arachchi H.M."/>
            <person name="Berlin A."/>
            <person name="Brown A."/>
            <person name="Chapman S.B."/>
            <person name="Chen Z."/>
            <person name="Dunbar C."/>
            <person name="Freedman E."/>
            <person name="Gearin G."/>
            <person name="Goldberg J."/>
            <person name="Griggs A."/>
            <person name="Gujja S."/>
            <person name="Heiman D."/>
            <person name="Howarth C."/>
            <person name="Larson L."/>
            <person name="Lui A."/>
            <person name="MacDonald P.J.P."/>
            <person name="Montmayeur A."/>
            <person name="Murphy C."/>
            <person name="Neiman D."/>
            <person name="Pearson M."/>
            <person name="Priest M."/>
            <person name="Roberts A."/>
            <person name="Saif S."/>
            <person name="Shea T."/>
            <person name="Shenoy N."/>
            <person name="Sisk P."/>
            <person name="Stolte C."/>
            <person name="Sykes S."/>
            <person name="Wortman J."/>
            <person name="Nusbaum C."/>
            <person name="Birren B."/>
        </authorList>
    </citation>
    <scope>NUCLEOTIDE SEQUENCE [LARGE SCALE GENOMIC DNA]</scope>
    <source>
        <strain evidence="1">HOxBLS</strain>
    </source>
</reference>
<name>T5LPM9_9BURK</name>
<dbReference type="EMBL" id="ACDP02000023">
    <property type="protein sequence ID" value="EQM95182.1"/>
    <property type="molecule type" value="Genomic_DNA"/>
</dbReference>
<sequence length="159" mass="16950">MLVRIAGNGLMAWRPERGNRHADGRKAICLVPGGKTGRKRLAAVWNAGSEWGHPVFPVAAPVFPEERPEPGCPQIHCFLKRAHGTSPRKRLEGVSATVAVMAGFAGFPCLPVSLKTGRRPALPSVLPPDCRKRVWPGRTGFAGTAARRACRSQGPACGA</sequence>
<evidence type="ECO:0000313" key="1">
    <source>
        <dbReference type="EMBL" id="EQM95182.1"/>
    </source>
</evidence>
<dbReference type="HOGENOM" id="CLU_1659021_0_0_4"/>
<comment type="caution">
    <text evidence="1">The sequence shown here is derived from an EMBL/GenBank/DDBJ whole genome shotgun (WGS) entry which is preliminary data.</text>
</comment>
<evidence type="ECO:0000313" key="2">
    <source>
        <dbReference type="Proteomes" id="UP000003973"/>
    </source>
</evidence>
<proteinExistence type="predicted"/>